<feature type="transmembrane region" description="Helical" evidence="1">
    <location>
        <begin position="151"/>
        <end position="169"/>
    </location>
</feature>
<dbReference type="Proteomes" id="UP000492821">
    <property type="component" value="Unassembled WGS sequence"/>
</dbReference>
<evidence type="ECO:0000256" key="1">
    <source>
        <dbReference type="SAM" id="Phobius"/>
    </source>
</evidence>
<reference evidence="2" key="1">
    <citation type="journal article" date="2013" name="Genetics">
        <title>The draft genome and transcriptome of Panagrellus redivivus are shaped by the harsh demands of a free-living lifestyle.</title>
        <authorList>
            <person name="Srinivasan J."/>
            <person name="Dillman A.R."/>
            <person name="Macchietto M.G."/>
            <person name="Heikkinen L."/>
            <person name="Lakso M."/>
            <person name="Fracchia K.M."/>
            <person name="Antoshechkin I."/>
            <person name="Mortazavi A."/>
            <person name="Wong G."/>
            <person name="Sternberg P.W."/>
        </authorList>
    </citation>
    <scope>NUCLEOTIDE SEQUENCE [LARGE SCALE GENOMIC DNA]</scope>
    <source>
        <strain evidence="2">MT8872</strain>
    </source>
</reference>
<sequence length="229" mass="26643">MVKLVRVGPNPNRCVLTAFAQLHQSKMPQEAAVVEIDLLKPTIPIECFYPTNFPIVILHGYIVITAMLPLMDYPANDTAFVNIQNNVIMCLPPMLLTVYFVVYIFRYNINYLKYTLVMAMLGAIHVTTVVYQLQRHQQNINIYLQPSFSPMFAVCLHIVWHLNAVTFFYTGELRRYAIDAFWEKHGNEYQNFKRIKWEMLLFKVMAAHYCLLSCWYFYSISAAYIGGGQ</sequence>
<keyword evidence="1" id="KW-1133">Transmembrane helix</keyword>
<dbReference type="AlphaFoldDB" id="A0A7E4VE98"/>
<feature type="transmembrane region" description="Helical" evidence="1">
    <location>
        <begin position="53"/>
        <end position="71"/>
    </location>
</feature>
<organism evidence="2 3">
    <name type="scientific">Panagrellus redivivus</name>
    <name type="common">Microworm</name>
    <dbReference type="NCBI Taxonomy" id="6233"/>
    <lineage>
        <taxon>Eukaryota</taxon>
        <taxon>Metazoa</taxon>
        <taxon>Ecdysozoa</taxon>
        <taxon>Nematoda</taxon>
        <taxon>Chromadorea</taxon>
        <taxon>Rhabditida</taxon>
        <taxon>Tylenchina</taxon>
        <taxon>Panagrolaimomorpha</taxon>
        <taxon>Panagrolaimoidea</taxon>
        <taxon>Panagrolaimidae</taxon>
        <taxon>Panagrellus</taxon>
    </lineage>
</organism>
<feature type="transmembrane region" description="Helical" evidence="1">
    <location>
        <begin position="111"/>
        <end position="131"/>
    </location>
</feature>
<name>A0A7E4VE98_PANRE</name>
<reference evidence="3" key="2">
    <citation type="submission" date="2020-10" db="UniProtKB">
        <authorList>
            <consortium name="WormBaseParasite"/>
        </authorList>
    </citation>
    <scope>IDENTIFICATION</scope>
</reference>
<keyword evidence="1" id="KW-0472">Membrane</keyword>
<evidence type="ECO:0000313" key="2">
    <source>
        <dbReference type="Proteomes" id="UP000492821"/>
    </source>
</evidence>
<protein>
    <submittedName>
        <fullName evidence="3">Post-GPI attachment to proteins factor 3</fullName>
    </submittedName>
</protein>
<feature type="transmembrane region" description="Helical" evidence="1">
    <location>
        <begin position="83"/>
        <end position="104"/>
    </location>
</feature>
<keyword evidence="1" id="KW-0812">Transmembrane</keyword>
<proteinExistence type="predicted"/>
<evidence type="ECO:0000313" key="3">
    <source>
        <dbReference type="WBParaSite" id="Pan_g19830.t1"/>
    </source>
</evidence>
<keyword evidence="2" id="KW-1185">Reference proteome</keyword>
<feature type="transmembrane region" description="Helical" evidence="1">
    <location>
        <begin position="200"/>
        <end position="218"/>
    </location>
</feature>
<dbReference type="WBParaSite" id="Pan_g19830.t1">
    <property type="protein sequence ID" value="Pan_g19830.t1"/>
    <property type="gene ID" value="Pan_g19830"/>
</dbReference>
<accession>A0A7E4VE98</accession>